<dbReference type="GO" id="GO:0030288">
    <property type="term" value="C:outer membrane-bounded periplasmic space"/>
    <property type="evidence" value="ECO:0007669"/>
    <property type="project" value="TreeGrafter"/>
</dbReference>
<keyword evidence="2" id="KW-0813">Transport</keyword>
<evidence type="ECO:0000256" key="3">
    <source>
        <dbReference type="ARBA" id="ARBA00022729"/>
    </source>
</evidence>
<feature type="domain" description="Solute-binding protein family 3/N-terminal" evidence="4">
    <location>
        <begin position="81"/>
        <end position="312"/>
    </location>
</feature>
<dbReference type="PANTHER" id="PTHR30085:SF6">
    <property type="entry name" value="ABC TRANSPORTER GLUTAMINE-BINDING PROTEIN GLNH"/>
    <property type="match status" value="1"/>
</dbReference>
<dbReference type="GO" id="GO:0005576">
    <property type="term" value="C:extracellular region"/>
    <property type="evidence" value="ECO:0007669"/>
    <property type="project" value="TreeGrafter"/>
</dbReference>
<dbReference type="InterPro" id="IPR051455">
    <property type="entry name" value="Bact_solute-bind_prot3"/>
</dbReference>
<proteinExistence type="inferred from homology"/>
<organism evidence="5 6">
    <name type="scientific">Bifidobacterium catulorum</name>
    <dbReference type="NCBI Taxonomy" id="1630173"/>
    <lineage>
        <taxon>Bacteria</taxon>
        <taxon>Bacillati</taxon>
        <taxon>Actinomycetota</taxon>
        <taxon>Actinomycetes</taxon>
        <taxon>Bifidobacteriales</taxon>
        <taxon>Bifidobacteriaceae</taxon>
        <taxon>Bifidobacterium</taxon>
    </lineage>
</organism>
<reference evidence="5 6" key="1">
    <citation type="journal article" date="2018" name="Int. J. Syst. Evol. Microbiol.">
        <title>Bifidobacterium catulorum sp. nov., a novel taxon from the faeces of the baby common marmoset (Callithrix jacchus).</title>
        <authorList>
            <person name="Modesto M."/>
            <person name="Michelini S."/>
            <person name="Oki K."/>
            <person name="Biavati B."/>
            <person name="Watanabe K."/>
            <person name="Mattarelli P."/>
        </authorList>
    </citation>
    <scope>NUCLEOTIDE SEQUENCE [LARGE SCALE GENOMIC DNA]</scope>
    <source>
        <strain evidence="5 6">MRM 8.19</strain>
    </source>
</reference>
<dbReference type="SUPFAM" id="SSF53850">
    <property type="entry name" value="Periplasmic binding protein-like II"/>
    <property type="match status" value="1"/>
</dbReference>
<evidence type="ECO:0000256" key="1">
    <source>
        <dbReference type="ARBA" id="ARBA00010333"/>
    </source>
</evidence>
<comment type="similarity">
    <text evidence="1">Belongs to the bacterial solute-binding protein 3 family.</text>
</comment>
<protein>
    <recommendedName>
        <fullName evidence="4">Solute-binding protein family 3/N-terminal domain-containing protein</fullName>
    </recommendedName>
</protein>
<keyword evidence="3" id="KW-0732">Signal</keyword>
<dbReference type="InterPro" id="IPR001638">
    <property type="entry name" value="Solute-binding_3/MltF_N"/>
</dbReference>
<dbReference type="EMBL" id="QFFN01000021">
    <property type="protein sequence ID" value="PWG59456.1"/>
    <property type="molecule type" value="Genomic_DNA"/>
</dbReference>
<evidence type="ECO:0000313" key="5">
    <source>
        <dbReference type="EMBL" id="PWG59456.1"/>
    </source>
</evidence>
<dbReference type="Proteomes" id="UP000245753">
    <property type="component" value="Unassembled WGS sequence"/>
</dbReference>
<evidence type="ECO:0000256" key="2">
    <source>
        <dbReference type="ARBA" id="ARBA00022448"/>
    </source>
</evidence>
<dbReference type="GO" id="GO:0006865">
    <property type="term" value="P:amino acid transport"/>
    <property type="evidence" value="ECO:0007669"/>
    <property type="project" value="TreeGrafter"/>
</dbReference>
<comment type="caution">
    <text evidence="5">The sequence shown here is derived from an EMBL/GenBank/DDBJ whole genome shotgun (WGS) entry which is preliminary data.</text>
</comment>
<dbReference type="PANTHER" id="PTHR30085">
    <property type="entry name" value="AMINO ACID ABC TRANSPORTER PERMEASE"/>
    <property type="match status" value="1"/>
</dbReference>
<name>A0A2U2MRH1_9BIFI</name>
<accession>A0A2U2MRH1</accession>
<dbReference type="SMART" id="SM00062">
    <property type="entry name" value="PBPb"/>
    <property type="match status" value="1"/>
</dbReference>
<dbReference type="AlphaFoldDB" id="A0A2U2MRH1"/>
<keyword evidence="6" id="KW-1185">Reference proteome</keyword>
<evidence type="ECO:0000259" key="4">
    <source>
        <dbReference type="SMART" id="SM00062"/>
    </source>
</evidence>
<dbReference type="Gene3D" id="3.40.190.10">
    <property type="entry name" value="Periplasmic binding protein-like II"/>
    <property type="match status" value="2"/>
</dbReference>
<sequence>MGLRGDHHHIAYRLRAGDLVPHPIAHVQMTGAVMGMARRRRAVRKALASRIAAGPAATAMTTTLGACGQAPLGASEIIGPRIVIGVTFDQPAMGLRKGSRYSGLNVEVAEYVARKLGYAPWQIVWEDAPEARRESMLEDGDVDMVTGMYVDDESLTAGHEGSDLPYDFAGSYLEDDQGVMALKEDTDIATVDDLAGRKICVIEGSTTGDRLQRRLHGHVTLVGQPGATQCATALLTGMVDAVGAPKSVLKGLAASEGQSRAHVLDGGYAGGRYGMGLSKGSDRLSEQVKAALDAMKSDGSWDRAYRSTLGDVH</sequence>
<dbReference type="Pfam" id="PF00497">
    <property type="entry name" value="SBP_bac_3"/>
    <property type="match status" value="1"/>
</dbReference>
<evidence type="ECO:0000313" key="6">
    <source>
        <dbReference type="Proteomes" id="UP000245753"/>
    </source>
</evidence>
<gene>
    <name evidence="5" type="ORF">DF200_07580</name>
</gene>